<proteinExistence type="predicted"/>
<gene>
    <name evidence="2" type="ORF">SAMN02745138_01910</name>
</gene>
<keyword evidence="3" id="KW-1185">Reference proteome</keyword>
<sequence>MLLERTLSTLQALGNERLQLPIFYESPLSLRFEIGPEDIPVNDPRYFRMAYWRTSFLYEKAPDFDTLLWVLYRTPDMDSDINELLDRFCKLARLPEPAEVYEQETVDRDGEPFTRIFFFWDMEETPPKTAALLDGILKTDFAGFLELSSAVFFFNTQTPFLLHLYDDRGMDLVAADKALLSPFYEDCHNWLLDYDLPHMDEIFANTKGTEPI</sequence>
<organism evidence="2 3">
    <name type="scientific">Anaerotignum lactatifermentans DSM 14214</name>
    <dbReference type="NCBI Taxonomy" id="1121323"/>
    <lineage>
        <taxon>Bacteria</taxon>
        <taxon>Bacillati</taxon>
        <taxon>Bacillota</taxon>
        <taxon>Clostridia</taxon>
        <taxon>Lachnospirales</taxon>
        <taxon>Anaerotignaceae</taxon>
        <taxon>Anaerotignum</taxon>
    </lineage>
</organism>
<dbReference type="InterPro" id="IPR024976">
    <property type="entry name" value="DUF3885"/>
</dbReference>
<dbReference type="Pfam" id="PF13021">
    <property type="entry name" value="DUF3885"/>
    <property type="match status" value="1"/>
</dbReference>
<dbReference type="Proteomes" id="UP000183975">
    <property type="component" value="Unassembled WGS sequence"/>
</dbReference>
<dbReference type="OrthoDB" id="72213at2"/>
<accession>A0A1M6TBQ0</accession>
<dbReference type="AlphaFoldDB" id="A0A1M6TBQ0"/>
<dbReference type="RefSeq" id="WP_072851254.1">
    <property type="nucleotide sequence ID" value="NZ_FRAH01000032.1"/>
</dbReference>
<feature type="domain" description="DUF3885" evidence="1">
    <location>
        <begin position="15"/>
        <end position="195"/>
    </location>
</feature>
<evidence type="ECO:0000259" key="1">
    <source>
        <dbReference type="Pfam" id="PF13021"/>
    </source>
</evidence>
<reference evidence="2 3" key="1">
    <citation type="submission" date="2016-11" db="EMBL/GenBank/DDBJ databases">
        <authorList>
            <person name="Jaros S."/>
            <person name="Januszkiewicz K."/>
            <person name="Wedrychowicz H."/>
        </authorList>
    </citation>
    <scope>NUCLEOTIDE SEQUENCE [LARGE SCALE GENOMIC DNA]</scope>
    <source>
        <strain evidence="2 3">DSM 14214</strain>
    </source>
</reference>
<dbReference type="EMBL" id="FRAH01000032">
    <property type="protein sequence ID" value="SHK54415.1"/>
    <property type="molecule type" value="Genomic_DNA"/>
</dbReference>
<evidence type="ECO:0000313" key="3">
    <source>
        <dbReference type="Proteomes" id="UP000183975"/>
    </source>
</evidence>
<evidence type="ECO:0000313" key="2">
    <source>
        <dbReference type="EMBL" id="SHK54415.1"/>
    </source>
</evidence>
<protein>
    <recommendedName>
        <fullName evidence="1">DUF3885 domain-containing protein</fullName>
    </recommendedName>
</protein>
<name>A0A1M6TBQ0_9FIRM</name>